<evidence type="ECO:0000313" key="1">
    <source>
        <dbReference type="EMBL" id="SMX23126.1"/>
    </source>
</evidence>
<organism evidence="1 2">
    <name type="scientific">Boseongicola aestuarii</name>
    <dbReference type="NCBI Taxonomy" id="1470561"/>
    <lineage>
        <taxon>Bacteria</taxon>
        <taxon>Pseudomonadati</taxon>
        <taxon>Pseudomonadota</taxon>
        <taxon>Alphaproteobacteria</taxon>
        <taxon>Rhodobacterales</taxon>
        <taxon>Paracoccaceae</taxon>
        <taxon>Boseongicola</taxon>
    </lineage>
</organism>
<dbReference type="EMBL" id="FXXQ01000003">
    <property type="protein sequence ID" value="SMX23126.1"/>
    <property type="molecule type" value="Genomic_DNA"/>
</dbReference>
<accession>A0A238IXL8</accession>
<protein>
    <submittedName>
        <fullName evidence="1">Uncharacterized protein</fullName>
    </submittedName>
</protein>
<keyword evidence="2" id="KW-1185">Reference proteome</keyword>
<proteinExistence type="predicted"/>
<evidence type="ECO:0000313" key="2">
    <source>
        <dbReference type="Proteomes" id="UP000201838"/>
    </source>
</evidence>
<gene>
    <name evidence="1" type="ORF">BOA8489_01229</name>
</gene>
<name>A0A238IXL8_9RHOB</name>
<sequence>MQQSLDSVVVDGLLRTLELCVTLDVGRLSSMAHHIEMDRACKC</sequence>
<dbReference type="Proteomes" id="UP000201838">
    <property type="component" value="Unassembled WGS sequence"/>
</dbReference>
<reference evidence="1 2" key="1">
    <citation type="submission" date="2017-05" db="EMBL/GenBank/DDBJ databases">
        <authorList>
            <person name="Song R."/>
            <person name="Chenine A.L."/>
            <person name="Ruprecht R.M."/>
        </authorList>
    </citation>
    <scope>NUCLEOTIDE SEQUENCE [LARGE SCALE GENOMIC DNA]</scope>
    <source>
        <strain evidence="1 2">CECT 8489</strain>
    </source>
</reference>
<dbReference type="AlphaFoldDB" id="A0A238IXL8"/>